<dbReference type="OrthoDB" id="350636at2"/>
<dbReference type="PIRSF" id="PIRSF004555">
    <property type="entry name" value="UCP004555"/>
    <property type="match status" value="1"/>
</dbReference>
<comment type="subcellular location">
    <subcellularLocation>
        <location evidence="1">Cytoplasm</location>
        <location evidence="1">Nucleoid</location>
    </subcellularLocation>
</comment>
<keyword evidence="1" id="KW-0963">Cytoplasm</keyword>
<dbReference type="GO" id="GO:0003677">
    <property type="term" value="F:DNA binding"/>
    <property type="evidence" value="ECO:0007669"/>
    <property type="project" value="UniProtKB-UniRule"/>
</dbReference>
<protein>
    <recommendedName>
        <fullName evidence="1">Nucleoid-associated protein EbfC</fullName>
    </recommendedName>
</protein>
<dbReference type="HAMAP" id="MF_00274">
    <property type="entry name" value="DNA_YbaB_EbfC"/>
    <property type="match status" value="1"/>
</dbReference>
<dbReference type="Pfam" id="PF02575">
    <property type="entry name" value="YbaB_DNA_bd"/>
    <property type="match status" value="1"/>
</dbReference>
<dbReference type="HOGENOM" id="CLU_140930_4_1_12"/>
<dbReference type="EMBL" id="CP005745">
    <property type="protein sequence ID" value="AHH10641.1"/>
    <property type="molecule type" value="Genomic_DNA"/>
</dbReference>
<dbReference type="Proteomes" id="UP000019330">
    <property type="component" value="Chromosome"/>
</dbReference>
<proteinExistence type="inferred from homology"/>
<accession>W5T004</accession>
<dbReference type="InterPro" id="IPR004401">
    <property type="entry name" value="YbaB/EbfC"/>
</dbReference>
<dbReference type="PATRIC" id="fig|1313292.3.peg.493"/>
<dbReference type="eggNOG" id="COG0718">
    <property type="taxonomic scope" value="Bacteria"/>
</dbReference>
<gene>
    <name evidence="1" type="primary">ebfC</name>
    <name evidence="2" type="ORF">BCO_0068900</name>
</gene>
<keyword evidence="3" id="KW-1185">Reference proteome</keyword>
<organism evidence="2 3">
    <name type="scientific">Borrelia coriaceae ATCC 43381</name>
    <dbReference type="NCBI Taxonomy" id="1408429"/>
    <lineage>
        <taxon>Bacteria</taxon>
        <taxon>Pseudomonadati</taxon>
        <taxon>Spirochaetota</taxon>
        <taxon>Spirochaetia</taxon>
        <taxon>Spirochaetales</taxon>
        <taxon>Borreliaceae</taxon>
        <taxon>Borrelia</taxon>
    </lineage>
</organism>
<dbReference type="SUPFAM" id="SSF82607">
    <property type="entry name" value="YbaB-like"/>
    <property type="match status" value="1"/>
</dbReference>
<dbReference type="STRING" id="1313292.BCO_0068900"/>
<dbReference type="GO" id="GO:0043590">
    <property type="term" value="C:bacterial nucleoid"/>
    <property type="evidence" value="ECO:0007669"/>
    <property type="project" value="UniProtKB-UniRule"/>
</dbReference>
<evidence type="ECO:0000256" key="1">
    <source>
        <dbReference type="HAMAP-Rule" id="MF_00274"/>
    </source>
</evidence>
<evidence type="ECO:0000313" key="2">
    <source>
        <dbReference type="EMBL" id="AHH10641.1"/>
    </source>
</evidence>
<comment type="similarity">
    <text evidence="1">Belongs to the YbaB/EbfC family.</text>
</comment>
<sequence length="99" mass="10928">MAVNPLDFLKNMSGFKDNIDNIKKEVSQIVVCGKVGSDVVVVEMNGEFIVKSVTIKEEFFSDLDNDALEHMLKAAFNDAISKVKEEIKSKTMGSLPFGI</sequence>
<name>W5T004_9SPIR</name>
<evidence type="ECO:0000313" key="3">
    <source>
        <dbReference type="Proteomes" id="UP000019330"/>
    </source>
</evidence>
<dbReference type="Gene3D" id="3.30.1310.10">
    <property type="entry name" value="Nucleoid-associated protein YbaB-like domain"/>
    <property type="match status" value="1"/>
</dbReference>
<comment type="function">
    <text evidence="1">Binds to DNA and alters its conformation. May be involved in regulation of gene expression, nucleoid organization and DNA protection.</text>
</comment>
<dbReference type="RefSeq" id="WP_025408088.1">
    <property type="nucleotide sequence ID" value="NZ_CP005745.1"/>
</dbReference>
<reference evidence="2" key="1">
    <citation type="submission" date="2013-04" db="EMBL/GenBank/DDBJ databases">
        <title>Comparative Genomics of Relapsing Fever Spirochetes.</title>
        <authorList>
            <person name="Schwan T.G."/>
            <person name="Raffel S.J."/>
            <person name="Porcella S.F."/>
            <person name="Martens C.A."/>
            <person name="Bruno D.P."/>
            <person name="Ricklefs S.M."/>
            <person name="Barbian K.B."/>
        </authorList>
    </citation>
    <scope>NUCLEOTIDE SEQUENCE [LARGE SCALE GENOMIC DNA]</scope>
    <source>
        <strain evidence="2">Co53</strain>
    </source>
</reference>
<dbReference type="NCBIfam" id="TIGR00103">
    <property type="entry name" value="DNA_YbaB_EbfC"/>
    <property type="match status" value="1"/>
</dbReference>
<dbReference type="GO" id="GO:0005737">
    <property type="term" value="C:cytoplasm"/>
    <property type="evidence" value="ECO:0007669"/>
    <property type="project" value="UniProtKB-UniRule"/>
</dbReference>
<dbReference type="AlphaFoldDB" id="W5T004"/>
<keyword evidence="1" id="KW-0238">DNA-binding</keyword>
<comment type="subunit">
    <text evidence="1">Homodimer.</text>
</comment>
<dbReference type="InterPro" id="IPR036894">
    <property type="entry name" value="YbaB-like_sf"/>
</dbReference>